<dbReference type="EMBL" id="AACZ04069124">
    <property type="status" value="NOT_ANNOTATED_CDS"/>
    <property type="molecule type" value="Genomic_DNA"/>
</dbReference>
<protein>
    <submittedName>
        <fullName evidence="1">Uncharacterized protein</fullName>
    </submittedName>
</protein>
<dbReference type="Proteomes" id="UP000002277">
    <property type="component" value="Chromosome 9"/>
</dbReference>
<reference evidence="1" key="3">
    <citation type="submission" date="2025-09" db="UniProtKB">
        <authorList>
            <consortium name="Ensembl"/>
        </authorList>
    </citation>
    <scope>IDENTIFICATION</scope>
</reference>
<evidence type="ECO:0000313" key="2">
    <source>
        <dbReference type="Proteomes" id="UP000002277"/>
    </source>
</evidence>
<dbReference type="Ensembl" id="ENSPTRT00000110976.1">
    <property type="protein sequence ID" value="ENSPTRP00000077515.1"/>
    <property type="gene ID" value="ENSPTRG00000042947.1"/>
</dbReference>
<dbReference type="InParanoid" id="A0A2I3SLY8"/>
<dbReference type="Bgee" id="ENSPTRG00000042947">
    <property type="expression patterns" value="Expressed in fibroblast and 22 other cell types or tissues"/>
</dbReference>
<reference evidence="1 2" key="1">
    <citation type="journal article" date="2005" name="Nature">
        <title>Initial sequence of the chimpanzee genome and comparison with the human genome.</title>
        <authorList>
            <consortium name="Chimpanzee sequencing and analysis consortium"/>
        </authorList>
    </citation>
    <scope>NUCLEOTIDE SEQUENCE [LARGE SCALE GENOMIC DNA]</scope>
</reference>
<reference evidence="1" key="2">
    <citation type="submission" date="2025-08" db="UniProtKB">
        <authorList>
            <consortium name="Ensembl"/>
        </authorList>
    </citation>
    <scope>IDENTIFICATION</scope>
</reference>
<evidence type="ECO:0000313" key="1">
    <source>
        <dbReference type="Ensembl" id="ENSPTRP00000077515.1"/>
    </source>
</evidence>
<proteinExistence type="predicted"/>
<gene>
    <name evidence="1" type="primary">LOC104008030</name>
</gene>
<dbReference type="OMA" id="MKPPCSE"/>
<sequence length="165" mass="18818">MGIFLTLCFPVQKYNTSFRRNVSQSVTTKALLSPSLRGTHLLFLPQADVVDEAIDSLARTKGVMKPPCSEGSPWRCPHFTCWVLQARKPGSGGTRERQACVWTSAGAAALRLARERQRWVFRFHAYVWAHSQHGRVSAVLVLTLPEQQWTDEIRLFQKQRWPQPS</sequence>
<keyword evidence="2" id="KW-1185">Reference proteome</keyword>
<dbReference type="GeneTree" id="ENSGT00910000146910"/>
<name>A0A2I3SLY8_PANTR</name>
<dbReference type="RefSeq" id="XP_009455772.1">
    <property type="nucleotide sequence ID" value="XM_009457497.5"/>
</dbReference>
<accession>A0A2I3SLY8</accession>
<dbReference type="KEGG" id="ptr:104008030"/>
<organism evidence="1 2">
    <name type="scientific">Pan troglodytes</name>
    <name type="common">Chimpanzee</name>
    <dbReference type="NCBI Taxonomy" id="9598"/>
    <lineage>
        <taxon>Eukaryota</taxon>
        <taxon>Metazoa</taxon>
        <taxon>Chordata</taxon>
        <taxon>Craniata</taxon>
        <taxon>Vertebrata</taxon>
        <taxon>Euteleostomi</taxon>
        <taxon>Mammalia</taxon>
        <taxon>Eutheria</taxon>
        <taxon>Euarchontoglires</taxon>
        <taxon>Primates</taxon>
        <taxon>Haplorrhini</taxon>
        <taxon>Catarrhini</taxon>
        <taxon>Hominidae</taxon>
        <taxon>Pan</taxon>
    </lineage>
</organism>
<dbReference type="AlphaFoldDB" id="A0A2I3SLY8"/>
<dbReference type="GeneID" id="104008030"/>